<dbReference type="AlphaFoldDB" id="A0A6A6ICA1"/>
<evidence type="ECO:0000256" key="2">
    <source>
        <dbReference type="ARBA" id="ARBA00022801"/>
    </source>
</evidence>
<dbReference type="PANTHER" id="PTHR43918:SF4">
    <property type="entry name" value="CARBOXYLIC ESTER HYDROLASE"/>
    <property type="match status" value="1"/>
</dbReference>
<dbReference type="InterPro" id="IPR029058">
    <property type="entry name" value="AB_hydrolase_fold"/>
</dbReference>
<keyword evidence="3" id="KW-0732">Signal</keyword>
<evidence type="ECO:0000256" key="3">
    <source>
        <dbReference type="RuleBase" id="RU361235"/>
    </source>
</evidence>
<evidence type="ECO:0000256" key="1">
    <source>
        <dbReference type="ARBA" id="ARBA00005964"/>
    </source>
</evidence>
<name>A0A6A6ICA1_9PLEO</name>
<feature type="domain" description="Carboxylesterase type B" evidence="4">
    <location>
        <begin position="28"/>
        <end position="514"/>
    </location>
</feature>
<dbReference type="EMBL" id="ML987196">
    <property type="protein sequence ID" value="KAF2248205.1"/>
    <property type="molecule type" value="Genomic_DNA"/>
</dbReference>
<dbReference type="InterPro" id="IPR019826">
    <property type="entry name" value="Carboxylesterase_B_AS"/>
</dbReference>
<reference evidence="5" key="1">
    <citation type="journal article" date="2020" name="Stud. Mycol.">
        <title>101 Dothideomycetes genomes: a test case for predicting lifestyles and emergence of pathogens.</title>
        <authorList>
            <person name="Haridas S."/>
            <person name="Albert R."/>
            <person name="Binder M."/>
            <person name="Bloem J."/>
            <person name="Labutti K."/>
            <person name="Salamov A."/>
            <person name="Andreopoulos B."/>
            <person name="Baker S."/>
            <person name="Barry K."/>
            <person name="Bills G."/>
            <person name="Bluhm B."/>
            <person name="Cannon C."/>
            <person name="Castanera R."/>
            <person name="Culley D."/>
            <person name="Daum C."/>
            <person name="Ezra D."/>
            <person name="Gonzalez J."/>
            <person name="Henrissat B."/>
            <person name="Kuo A."/>
            <person name="Liang C."/>
            <person name="Lipzen A."/>
            <person name="Lutzoni F."/>
            <person name="Magnuson J."/>
            <person name="Mondo S."/>
            <person name="Nolan M."/>
            <person name="Ohm R."/>
            <person name="Pangilinan J."/>
            <person name="Park H.-J."/>
            <person name="Ramirez L."/>
            <person name="Alfaro M."/>
            <person name="Sun H."/>
            <person name="Tritt A."/>
            <person name="Yoshinaga Y."/>
            <person name="Zwiers L.-H."/>
            <person name="Turgeon B."/>
            <person name="Goodwin S."/>
            <person name="Spatafora J."/>
            <person name="Crous P."/>
            <person name="Grigoriev I."/>
        </authorList>
    </citation>
    <scope>NUCLEOTIDE SEQUENCE</scope>
    <source>
        <strain evidence="5">CBS 122368</strain>
    </source>
</reference>
<dbReference type="InterPro" id="IPR002018">
    <property type="entry name" value="CarbesteraseB"/>
</dbReference>
<dbReference type="Gene3D" id="3.40.50.1820">
    <property type="entry name" value="alpha/beta hydrolase"/>
    <property type="match status" value="1"/>
</dbReference>
<evidence type="ECO:0000259" key="4">
    <source>
        <dbReference type="Pfam" id="PF00135"/>
    </source>
</evidence>
<dbReference type="InterPro" id="IPR019819">
    <property type="entry name" value="Carboxylesterase_B_CS"/>
</dbReference>
<keyword evidence="2 3" id="KW-0378">Hydrolase</keyword>
<feature type="chain" id="PRO_5025706883" description="Carboxylic ester hydrolase" evidence="3">
    <location>
        <begin position="19"/>
        <end position="559"/>
    </location>
</feature>
<keyword evidence="6" id="KW-1185">Reference proteome</keyword>
<dbReference type="Pfam" id="PF00135">
    <property type="entry name" value="COesterase"/>
    <property type="match status" value="1"/>
</dbReference>
<gene>
    <name evidence="5" type="ORF">BU26DRAFT_427856</name>
</gene>
<sequence>MALLRALPLSLWALGTFAVPYASTNASSPVVTIKNGTLEGVHSPQYDQDFFLGIPFAQPPIGTLRFRVPQSINTSWADVRGAKEYSAACAGYGSDEWPYPSLSEDCLYLNVIRPSGFEDEKLPVAFWIHGGGLTEGSGIDQRYNMSFMVQRSVELGKPILGVSINYRLSMWGFVTGEEVVQSGNANLGFRDQRLAMHWVQENIEAFGGDPMKVTIFGESAGALSTGMHLVAYNGRDDSLFRGAIMESGNPINYGSFLYSPNDFINAASLLGCGNVTSRLDCLRAIDFTVLDTWINSTSGQTFRWNPIIDDDFITQKTSIQLKNGEFVHVPIISGCNSDEGTAFGLKPMNTSAQFLASLQIIPSPVILTPSQASAVLAAYPVNISHGAVPTNQPLSYIPPAQYGAASRRSDAYYGDVTMIAHRRKTCQTWASNDVPAYCYRFNTIPHGISPETGATHFQEVAFVFNNQMGMGYGYPNVSVNPFEGEPQSYFDLAEMMSGAWVSFVHDLDPGDWWPMYEGDVGQNWVFDANVTGLGYAEPDDWRKEGIELINGWNDAVYQR</sequence>
<dbReference type="RefSeq" id="XP_033683209.1">
    <property type="nucleotide sequence ID" value="XM_033823756.1"/>
</dbReference>
<evidence type="ECO:0000313" key="6">
    <source>
        <dbReference type="Proteomes" id="UP000800094"/>
    </source>
</evidence>
<proteinExistence type="inferred from homology"/>
<dbReference type="PROSITE" id="PS00941">
    <property type="entry name" value="CARBOXYLESTERASE_B_2"/>
    <property type="match status" value="1"/>
</dbReference>
<dbReference type="InterPro" id="IPR050654">
    <property type="entry name" value="AChE-related_enzymes"/>
</dbReference>
<evidence type="ECO:0000313" key="5">
    <source>
        <dbReference type="EMBL" id="KAF2248205.1"/>
    </source>
</evidence>
<dbReference type="Proteomes" id="UP000800094">
    <property type="component" value="Unassembled WGS sequence"/>
</dbReference>
<dbReference type="SUPFAM" id="SSF53474">
    <property type="entry name" value="alpha/beta-Hydrolases"/>
    <property type="match status" value="1"/>
</dbReference>
<dbReference type="GO" id="GO:0052689">
    <property type="term" value="F:carboxylic ester hydrolase activity"/>
    <property type="evidence" value="ECO:0007669"/>
    <property type="project" value="TreeGrafter"/>
</dbReference>
<dbReference type="OrthoDB" id="408631at2759"/>
<organism evidence="5 6">
    <name type="scientific">Trematosphaeria pertusa</name>
    <dbReference type="NCBI Taxonomy" id="390896"/>
    <lineage>
        <taxon>Eukaryota</taxon>
        <taxon>Fungi</taxon>
        <taxon>Dikarya</taxon>
        <taxon>Ascomycota</taxon>
        <taxon>Pezizomycotina</taxon>
        <taxon>Dothideomycetes</taxon>
        <taxon>Pleosporomycetidae</taxon>
        <taxon>Pleosporales</taxon>
        <taxon>Massarineae</taxon>
        <taxon>Trematosphaeriaceae</taxon>
        <taxon>Trematosphaeria</taxon>
    </lineage>
</organism>
<comment type="similarity">
    <text evidence="1 3">Belongs to the type-B carboxylesterase/lipase family.</text>
</comment>
<dbReference type="PANTHER" id="PTHR43918">
    <property type="entry name" value="ACETYLCHOLINESTERASE"/>
    <property type="match status" value="1"/>
</dbReference>
<accession>A0A6A6ICA1</accession>
<feature type="signal peptide" evidence="3">
    <location>
        <begin position="1"/>
        <end position="18"/>
    </location>
</feature>
<protein>
    <recommendedName>
        <fullName evidence="3">Carboxylic ester hydrolase</fullName>
        <ecNumber evidence="3">3.1.1.-</ecNumber>
    </recommendedName>
</protein>
<dbReference type="PROSITE" id="PS00122">
    <property type="entry name" value="CARBOXYLESTERASE_B_1"/>
    <property type="match status" value="1"/>
</dbReference>
<dbReference type="EC" id="3.1.1.-" evidence="3"/>
<dbReference type="GeneID" id="54577086"/>